<name>A0A9X1PAX7_9BACT</name>
<reference evidence="2" key="1">
    <citation type="submission" date="2021-12" db="EMBL/GenBank/DDBJ databases">
        <title>Novel species in genus Dyadobacter.</title>
        <authorList>
            <person name="Ma C."/>
        </authorList>
    </citation>
    <scope>NUCLEOTIDE SEQUENCE</scope>
    <source>
        <strain evidence="2">CY399</strain>
    </source>
</reference>
<proteinExistence type="predicted"/>
<keyword evidence="1" id="KW-0732">Signal</keyword>
<evidence type="ECO:0000313" key="2">
    <source>
        <dbReference type="EMBL" id="MCF0040558.1"/>
    </source>
</evidence>
<accession>A0A9X1PAX7</accession>
<gene>
    <name evidence="2" type="ORF">LXM24_10715</name>
</gene>
<comment type="caution">
    <text evidence="2">The sequence shown here is derived from an EMBL/GenBank/DDBJ whole genome shotgun (WGS) entry which is preliminary data.</text>
</comment>
<dbReference type="AlphaFoldDB" id="A0A9X1PAX7"/>
<feature type="chain" id="PRO_5040948655" evidence="1">
    <location>
        <begin position="23"/>
        <end position="146"/>
    </location>
</feature>
<sequence length="146" mass="16440">MKNIKHFLLLFSFMLLSLSSQAQTKEEPWTASQLMPTKELADIINNPKVEKPLIINIGPQAVIKGSVDVGPGKEKDNIKKLEKMLSKEDKNREVVLYCGCCPFDKCPNIRPAFSLIKEKGFAKAKLLDVPKNIKTNWIDPGYPVNE</sequence>
<feature type="signal peptide" evidence="1">
    <location>
        <begin position="1"/>
        <end position="22"/>
    </location>
</feature>
<protein>
    <submittedName>
        <fullName evidence="2">Rhodanese-like domain-containing protein</fullName>
    </submittedName>
</protein>
<dbReference type="EMBL" id="JAJTTA010000002">
    <property type="protein sequence ID" value="MCF0040558.1"/>
    <property type="molecule type" value="Genomic_DNA"/>
</dbReference>
<organism evidence="2 3">
    <name type="scientific">Dyadobacter fanqingshengii</name>
    <dbReference type="NCBI Taxonomy" id="2906443"/>
    <lineage>
        <taxon>Bacteria</taxon>
        <taxon>Pseudomonadati</taxon>
        <taxon>Bacteroidota</taxon>
        <taxon>Cytophagia</taxon>
        <taxon>Cytophagales</taxon>
        <taxon>Spirosomataceae</taxon>
        <taxon>Dyadobacter</taxon>
    </lineage>
</organism>
<evidence type="ECO:0000313" key="3">
    <source>
        <dbReference type="Proteomes" id="UP001139700"/>
    </source>
</evidence>
<evidence type="ECO:0000256" key="1">
    <source>
        <dbReference type="SAM" id="SignalP"/>
    </source>
</evidence>
<keyword evidence="3" id="KW-1185">Reference proteome</keyword>
<dbReference type="Proteomes" id="UP001139700">
    <property type="component" value="Unassembled WGS sequence"/>
</dbReference>
<dbReference type="RefSeq" id="WP_234613043.1">
    <property type="nucleotide sequence ID" value="NZ_CP098806.1"/>
</dbReference>